<keyword evidence="8" id="KW-0460">Magnesium</keyword>
<dbReference type="Gene3D" id="3.90.79.10">
    <property type="entry name" value="Nucleoside Triphosphate Pyrophosphohydrolase"/>
    <property type="match status" value="1"/>
</dbReference>
<evidence type="ECO:0000313" key="19">
    <source>
        <dbReference type="EMBL" id="WXB12683.1"/>
    </source>
</evidence>
<sequence length="137" mass="14823">MNTVIVAAAILIEDGRVLLTQRKAGGHLAGAWEFPGGKVELGEDPKEALARELHEEVGIFVRVGEIVDVTFHRYDDANKAVLLLFYEVERTAPSPAPQAIDVAALKWGDEGDLDPAQFPPADVAILSKVRRRLGAKG</sequence>
<evidence type="ECO:0000256" key="1">
    <source>
        <dbReference type="ARBA" id="ARBA00001946"/>
    </source>
</evidence>
<evidence type="ECO:0000256" key="9">
    <source>
        <dbReference type="ARBA" id="ARBA00023204"/>
    </source>
</evidence>
<evidence type="ECO:0000256" key="17">
    <source>
        <dbReference type="RuleBase" id="RU003476"/>
    </source>
</evidence>
<dbReference type="InterPro" id="IPR047127">
    <property type="entry name" value="MutT-like"/>
</dbReference>
<dbReference type="Proteomes" id="UP001370348">
    <property type="component" value="Chromosome"/>
</dbReference>
<evidence type="ECO:0000256" key="14">
    <source>
        <dbReference type="ARBA" id="ARBA00041592"/>
    </source>
</evidence>
<dbReference type="PANTHER" id="PTHR47707">
    <property type="entry name" value="8-OXO-DGTP DIPHOSPHATASE"/>
    <property type="match status" value="1"/>
</dbReference>
<dbReference type="PRINTS" id="PR00502">
    <property type="entry name" value="NUDIXFAMILY"/>
</dbReference>
<evidence type="ECO:0000256" key="8">
    <source>
        <dbReference type="ARBA" id="ARBA00022842"/>
    </source>
</evidence>
<dbReference type="PANTHER" id="PTHR47707:SF1">
    <property type="entry name" value="NUDIX HYDROLASE FAMILY PROTEIN"/>
    <property type="match status" value="1"/>
</dbReference>
<keyword evidence="5" id="KW-0479">Metal-binding</keyword>
<dbReference type="InterPro" id="IPR000086">
    <property type="entry name" value="NUDIX_hydrolase_dom"/>
</dbReference>
<evidence type="ECO:0000313" key="20">
    <source>
        <dbReference type="Proteomes" id="UP001370348"/>
    </source>
</evidence>
<dbReference type="InterPro" id="IPR015797">
    <property type="entry name" value="NUDIX_hydrolase-like_dom_sf"/>
</dbReference>
<comment type="catalytic activity">
    <reaction evidence="11">
        <text>8-oxo-GTP + H2O = 8-oxo-GMP + diphosphate + H(+)</text>
        <dbReference type="Rhea" id="RHEA:67616"/>
        <dbReference type="ChEBI" id="CHEBI:15377"/>
        <dbReference type="ChEBI" id="CHEBI:15378"/>
        <dbReference type="ChEBI" id="CHEBI:33019"/>
        <dbReference type="ChEBI" id="CHEBI:143553"/>
        <dbReference type="ChEBI" id="CHEBI:145694"/>
    </reaction>
</comment>
<keyword evidence="6" id="KW-0227">DNA damage</keyword>
<dbReference type="PROSITE" id="PS00893">
    <property type="entry name" value="NUDIX_BOX"/>
    <property type="match status" value="1"/>
</dbReference>
<comment type="cofactor">
    <cofactor evidence="1">
        <name>Mg(2+)</name>
        <dbReference type="ChEBI" id="CHEBI:18420"/>
    </cofactor>
</comment>
<evidence type="ECO:0000256" key="3">
    <source>
        <dbReference type="ARBA" id="ARBA00022457"/>
    </source>
</evidence>
<evidence type="ECO:0000256" key="12">
    <source>
        <dbReference type="ARBA" id="ARBA00038905"/>
    </source>
</evidence>
<protein>
    <recommendedName>
        <fullName evidence="13">8-oxo-dGTP diphosphatase</fullName>
        <ecNumber evidence="12">3.6.1.55</ecNumber>
    </recommendedName>
    <alternativeName>
        <fullName evidence="16">7,8-dihydro-8-oxoguanine-triphosphatase</fullName>
    </alternativeName>
    <alternativeName>
        <fullName evidence="15">Mutator protein MutT</fullName>
    </alternativeName>
    <alternativeName>
        <fullName evidence="14">dGTP pyrophosphohydrolase</fullName>
    </alternativeName>
</protein>
<dbReference type="InterPro" id="IPR020084">
    <property type="entry name" value="NUDIX_hydrolase_CS"/>
</dbReference>
<dbReference type="CDD" id="cd03425">
    <property type="entry name" value="NUDIX_MutT_NudA_like"/>
    <property type="match status" value="1"/>
</dbReference>
<feature type="domain" description="Nudix hydrolase" evidence="18">
    <location>
        <begin position="1"/>
        <end position="131"/>
    </location>
</feature>
<evidence type="ECO:0000256" key="6">
    <source>
        <dbReference type="ARBA" id="ARBA00022763"/>
    </source>
</evidence>
<evidence type="ECO:0000256" key="15">
    <source>
        <dbReference type="ARBA" id="ARBA00041979"/>
    </source>
</evidence>
<evidence type="ECO:0000256" key="11">
    <source>
        <dbReference type="ARBA" id="ARBA00036904"/>
    </source>
</evidence>
<accession>A0ABZ2LP45</accession>
<evidence type="ECO:0000256" key="5">
    <source>
        <dbReference type="ARBA" id="ARBA00022723"/>
    </source>
</evidence>
<evidence type="ECO:0000256" key="4">
    <source>
        <dbReference type="ARBA" id="ARBA00022705"/>
    </source>
</evidence>
<comment type="similarity">
    <text evidence="2 17">Belongs to the Nudix hydrolase family.</text>
</comment>
<evidence type="ECO:0000256" key="13">
    <source>
        <dbReference type="ARBA" id="ARBA00040794"/>
    </source>
</evidence>
<comment type="catalytic activity">
    <reaction evidence="10">
        <text>8-oxo-dGTP + H2O = 8-oxo-dGMP + diphosphate + H(+)</text>
        <dbReference type="Rhea" id="RHEA:31575"/>
        <dbReference type="ChEBI" id="CHEBI:15377"/>
        <dbReference type="ChEBI" id="CHEBI:15378"/>
        <dbReference type="ChEBI" id="CHEBI:33019"/>
        <dbReference type="ChEBI" id="CHEBI:63224"/>
        <dbReference type="ChEBI" id="CHEBI:77896"/>
        <dbReference type="EC" id="3.6.1.55"/>
    </reaction>
</comment>
<evidence type="ECO:0000259" key="18">
    <source>
        <dbReference type="PROSITE" id="PS51462"/>
    </source>
</evidence>
<keyword evidence="20" id="KW-1185">Reference proteome</keyword>
<keyword evidence="7 17" id="KW-0378">Hydrolase</keyword>
<dbReference type="RefSeq" id="WP_394822303.1">
    <property type="nucleotide sequence ID" value="NZ_CP089984.1"/>
</dbReference>
<name>A0ABZ2LP45_9BACT</name>
<dbReference type="Pfam" id="PF00293">
    <property type="entry name" value="NUDIX"/>
    <property type="match status" value="1"/>
</dbReference>
<proteinExistence type="inferred from homology"/>
<gene>
    <name evidence="19" type="ORF">LZC94_33140</name>
</gene>
<evidence type="ECO:0000256" key="2">
    <source>
        <dbReference type="ARBA" id="ARBA00005582"/>
    </source>
</evidence>
<evidence type="ECO:0000256" key="7">
    <source>
        <dbReference type="ARBA" id="ARBA00022801"/>
    </source>
</evidence>
<keyword evidence="9" id="KW-0234">DNA repair</keyword>
<evidence type="ECO:0000256" key="10">
    <source>
        <dbReference type="ARBA" id="ARBA00035861"/>
    </source>
</evidence>
<evidence type="ECO:0000256" key="16">
    <source>
        <dbReference type="ARBA" id="ARBA00042798"/>
    </source>
</evidence>
<dbReference type="EC" id="3.6.1.55" evidence="12"/>
<reference evidence="19 20" key="1">
    <citation type="submission" date="2021-12" db="EMBL/GenBank/DDBJ databases">
        <title>Discovery of the Pendulisporaceae a myxobacterial family with distinct sporulation behavior and unique specialized metabolism.</title>
        <authorList>
            <person name="Garcia R."/>
            <person name="Popoff A."/>
            <person name="Bader C.D."/>
            <person name="Loehr J."/>
            <person name="Walesch S."/>
            <person name="Walt C."/>
            <person name="Boldt J."/>
            <person name="Bunk B."/>
            <person name="Haeckl F.J.F.P.J."/>
            <person name="Gunesch A.P."/>
            <person name="Birkelbach J."/>
            <person name="Nuebel U."/>
            <person name="Pietschmann T."/>
            <person name="Bach T."/>
            <person name="Mueller R."/>
        </authorList>
    </citation>
    <scope>NUCLEOTIDE SEQUENCE [LARGE SCALE GENOMIC DNA]</scope>
    <source>
        <strain evidence="19 20">MSr11954</strain>
    </source>
</reference>
<dbReference type="SUPFAM" id="SSF55811">
    <property type="entry name" value="Nudix"/>
    <property type="match status" value="1"/>
</dbReference>
<keyword evidence="3" id="KW-0515">Mutator protein</keyword>
<keyword evidence="4" id="KW-0235">DNA replication</keyword>
<dbReference type="PROSITE" id="PS51462">
    <property type="entry name" value="NUDIX"/>
    <property type="match status" value="1"/>
</dbReference>
<organism evidence="19 20">
    <name type="scientific">Pendulispora albinea</name>
    <dbReference type="NCBI Taxonomy" id="2741071"/>
    <lineage>
        <taxon>Bacteria</taxon>
        <taxon>Pseudomonadati</taxon>
        <taxon>Myxococcota</taxon>
        <taxon>Myxococcia</taxon>
        <taxon>Myxococcales</taxon>
        <taxon>Sorangiineae</taxon>
        <taxon>Pendulisporaceae</taxon>
        <taxon>Pendulispora</taxon>
    </lineage>
</organism>
<dbReference type="EMBL" id="CP089984">
    <property type="protein sequence ID" value="WXB12683.1"/>
    <property type="molecule type" value="Genomic_DNA"/>
</dbReference>
<dbReference type="InterPro" id="IPR020476">
    <property type="entry name" value="Nudix_hydrolase"/>
</dbReference>